<keyword evidence="7" id="KW-0479">Metal-binding</keyword>
<feature type="compositionally biased region" description="Low complexity" evidence="14">
    <location>
        <begin position="97"/>
        <end position="109"/>
    </location>
</feature>
<evidence type="ECO:0000256" key="5">
    <source>
        <dbReference type="ARBA" id="ARBA00022692"/>
    </source>
</evidence>
<dbReference type="EMBL" id="JAFEMO010000010">
    <property type="protein sequence ID" value="KAH7560340.1"/>
    <property type="molecule type" value="Genomic_DNA"/>
</dbReference>
<dbReference type="InterPro" id="IPR036922">
    <property type="entry name" value="Rieske_2Fe-2S_sf"/>
</dbReference>
<organism evidence="16 17">
    <name type="scientific">Xanthoceras sorbifolium</name>
    <dbReference type="NCBI Taxonomy" id="99658"/>
    <lineage>
        <taxon>Eukaryota</taxon>
        <taxon>Viridiplantae</taxon>
        <taxon>Streptophyta</taxon>
        <taxon>Embryophyta</taxon>
        <taxon>Tracheophyta</taxon>
        <taxon>Spermatophyta</taxon>
        <taxon>Magnoliopsida</taxon>
        <taxon>eudicotyledons</taxon>
        <taxon>Gunneridae</taxon>
        <taxon>Pentapetalae</taxon>
        <taxon>rosids</taxon>
        <taxon>malvids</taxon>
        <taxon>Sapindales</taxon>
        <taxon>Sapindaceae</taxon>
        <taxon>Xanthoceroideae</taxon>
        <taxon>Xanthoceras</taxon>
    </lineage>
</organism>
<dbReference type="PANTHER" id="PTHR21266">
    <property type="entry name" value="IRON-SULFUR DOMAIN CONTAINING PROTEIN"/>
    <property type="match status" value="1"/>
</dbReference>
<dbReference type="Proteomes" id="UP000827721">
    <property type="component" value="Unassembled WGS sequence"/>
</dbReference>
<feature type="domain" description="Rieske" evidence="15">
    <location>
        <begin position="133"/>
        <end position="243"/>
    </location>
</feature>
<dbReference type="CDD" id="cd03480">
    <property type="entry name" value="Rieske_RO_Alpha_PaO"/>
    <property type="match status" value="1"/>
</dbReference>
<evidence type="ECO:0000256" key="12">
    <source>
        <dbReference type="ARBA" id="ARBA00023014"/>
    </source>
</evidence>
<dbReference type="Gene3D" id="2.102.10.10">
    <property type="entry name" value="Rieske [2Fe-2S] iron-sulphur domain"/>
    <property type="match status" value="1"/>
</dbReference>
<dbReference type="SUPFAM" id="SSF50022">
    <property type="entry name" value="ISP domain"/>
    <property type="match status" value="1"/>
</dbReference>
<evidence type="ECO:0000256" key="13">
    <source>
        <dbReference type="ARBA" id="ARBA00023136"/>
    </source>
</evidence>
<name>A0ABQ8HH13_9ROSI</name>
<dbReference type="PROSITE" id="PS51296">
    <property type="entry name" value="RIESKE"/>
    <property type="match status" value="1"/>
</dbReference>
<evidence type="ECO:0000256" key="9">
    <source>
        <dbReference type="ARBA" id="ARBA00022989"/>
    </source>
</evidence>
<keyword evidence="10" id="KW-0560">Oxidoreductase</keyword>
<dbReference type="InterPro" id="IPR013626">
    <property type="entry name" value="PaO"/>
</dbReference>
<evidence type="ECO:0000313" key="16">
    <source>
        <dbReference type="EMBL" id="KAH7560340.1"/>
    </source>
</evidence>
<dbReference type="InterPro" id="IPR017941">
    <property type="entry name" value="Rieske_2Fe-2S"/>
</dbReference>
<keyword evidence="17" id="KW-1185">Reference proteome</keyword>
<keyword evidence="9" id="KW-1133">Transmembrane helix</keyword>
<dbReference type="Pfam" id="PF00355">
    <property type="entry name" value="Rieske"/>
    <property type="match status" value="1"/>
</dbReference>
<evidence type="ECO:0000256" key="1">
    <source>
        <dbReference type="ARBA" id="ARBA00004229"/>
    </source>
</evidence>
<evidence type="ECO:0000313" key="17">
    <source>
        <dbReference type="Proteomes" id="UP000827721"/>
    </source>
</evidence>
<accession>A0ABQ8HH13</accession>
<sequence>MTTNFKNIVKAATPHQLQTTKYSLQAAANQSAMEALIASYVPSFFYIPKPLHDHKTHVTKPNFINFHQSSPIPSWSFSSSTYKKNTPGPFKVFTISSPPSSSSTVSTENTPPPPEPELETDNKEEKFDWFSEWYPVMPVCDLDKRVPHGKKVLGIDIVVWWDKNENSWKVFDDACPHRLAPLSDGRIDKLGRLQCAYHGWCFNGSGDCKLIPQAPLDGPQVHTFKKACARAYPSVVQHEMVWFWPNTDPEYKDIITKKKPPFIPEMDDPSFSKFWINRDIPYGYEVLLENILDPAHVPYAHYGVMEIDQPPKVKVDREGGKPLDIVVEQLDINGFSGKHLWDSAKFVAPCTYYNYNDPVAFQSNILLHGPPPAGTDHKKKKLVEQQRMLLFFFCIPVSPGNSRLIWGIAKNFNSWNDNIIPRWIRHIVSNIVVDSDLHLLHIEEQKIMEVGPANWHKACFVPTKSDAFVVGFRRWLNKYSDGQINWGVGKFSSGTLPPTPPRQQLMDRYWSHVVNCRSCSCAYKSLNALQVVLQVISIVSIGIAAATKQSAIPAIARTAMASMAVIGFAASRLLAHFIYKNFHYHDYDHTLH</sequence>
<dbReference type="PANTHER" id="PTHR21266:SF32">
    <property type="entry name" value="CHOLESTEROL 7-DESATURASE NVD"/>
    <property type="match status" value="1"/>
</dbReference>
<evidence type="ECO:0000259" key="15">
    <source>
        <dbReference type="PROSITE" id="PS51296"/>
    </source>
</evidence>
<dbReference type="Gene3D" id="3.90.380.10">
    <property type="entry name" value="Naphthalene 1,2-dioxygenase Alpha Subunit, Chain A, domain 1"/>
    <property type="match status" value="1"/>
</dbReference>
<keyword evidence="5" id="KW-0812">Transmembrane</keyword>
<evidence type="ECO:0000256" key="6">
    <source>
        <dbReference type="ARBA" id="ARBA00022714"/>
    </source>
</evidence>
<dbReference type="SUPFAM" id="SSF55961">
    <property type="entry name" value="Bet v1-like"/>
    <property type="match status" value="1"/>
</dbReference>
<proteinExistence type="predicted"/>
<keyword evidence="12" id="KW-0411">Iron-sulfur</keyword>
<keyword evidence="8" id="KW-0809">Transit peptide</keyword>
<evidence type="ECO:0000256" key="2">
    <source>
        <dbReference type="ARBA" id="ARBA00004370"/>
    </source>
</evidence>
<dbReference type="Pfam" id="PF08417">
    <property type="entry name" value="PaO"/>
    <property type="match status" value="1"/>
</dbReference>
<keyword evidence="6" id="KW-0001">2Fe-2S</keyword>
<keyword evidence="3" id="KW-0150">Chloroplast</keyword>
<keyword evidence="13" id="KW-0472">Membrane</keyword>
<evidence type="ECO:0000256" key="8">
    <source>
        <dbReference type="ARBA" id="ARBA00022946"/>
    </source>
</evidence>
<reference evidence="16 17" key="1">
    <citation type="submission" date="2021-02" db="EMBL/GenBank/DDBJ databases">
        <title>Plant Genome Project.</title>
        <authorList>
            <person name="Zhang R.-G."/>
        </authorList>
    </citation>
    <scope>NUCLEOTIDE SEQUENCE [LARGE SCALE GENOMIC DNA]</scope>
    <source>
        <tissue evidence="16">Leaves</tissue>
    </source>
</reference>
<keyword evidence="11" id="KW-0408">Iron</keyword>
<evidence type="ECO:0000256" key="14">
    <source>
        <dbReference type="SAM" id="MobiDB-lite"/>
    </source>
</evidence>
<feature type="region of interest" description="Disordered" evidence="14">
    <location>
        <begin position="97"/>
        <end position="122"/>
    </location>
</feature>
<evidence type="ECO:0000256" key="10">
    <source>
        <dbReference type="ARBA" id="ARBA00023002"/>
    </source>
</evidence>
<comment type="caution">
    <text evidence="16">The sequence shown here is derived from an EMBL/GenBank/DDBJ whole genome shotgun (WGS) entry which is preliminary data.</text>
</comment>
<dbReference type="InterPro" id="IPR050584">
    <property type="entry name" value="Cholesterol_7-desaturase"/>
</dbReference>
<protein>
    <recommendedName>
        <fullName evidence="15">Rieske domain-containing protein</fullName>
    </recommendedName>
</protein>
<evidence type="ECO:0000256" key="4">
    <source>
        <dbReference type="ARBA" id="ARBA00022640"/>
    </source>
</evidence>
<comment type="subcellular location">
    <subcellularLocation>
        <location evidence="2">Membrane</location>
    </subcellularLocation>
    <subcellularLocation>
        <location evidence="1">Plastid</location>
        <location evidence="1">Chloroplast</location>
    </subcellularLocation>
</comment>
<evidence type="ECO:0000256" key="3">
    <source>
        <dbReference type="ARBA" id="ARBA00022528"/>
    </source>
</evidence>
<evidence type="ECO:0000256" key="11">
    <source>
        <dbReference type="ARBA" id="ARBA00023004"/>
    </source>
</evidence>
<gene>
    <name evidence="16" type="ORF">JRO89_XS10G0002300</name>
</gene>
<keyword evidence="4" id="KW-0934">Plastid</keyword>
<evidence type="ECO:0000256" key="7">
    <source>
        <dbReference type="ARBA" id="ARBA00022723"/>
    </source>
</evidence>